<dbReference type="InterPro" id="IPR013655">
    <property type="entry name" value="PAS_fold_3"/>
</dbReference>
<dbReference type="eggNOG" id="COG0642">
    <property type="taxonomic scope" value="Bacteria"/>
</dbReference>
<dbReference type="SUPFAM" id="SSF55785">
    <property type="entry name" value="PYP-like sensor domain (PAS domain)"/>
    <property type="match status" value="5"/>
</dbReference>
<dbReference type="AlphaFoldDB" id="K9WB63"/>
<dbReference type="InterPro" id="IPR013767">
    <property type="entry name" value="PAS_fold"/>
</dbReference>
<dbReference type="PROSITE" id="PS50112">
    <property type="entry name" value="PAS"/>
    <property type="match status" value="3"/>
</dbReference>
<dbReference type="PANTHER" id="PTHR43304:SF1">
    <property type="entry name" value="PAC DOMAIN-CONTAINING PROTEIN"/>
    <property type="match status" value="1"/>
</dbReference>
<dbReference type="eggNOG" id="COG2202">
    <property type="taxonomic scope" value="Bacteria"/>
</dbReference>
<feature type="domain" description="PAS" evidence="9">
    <location>
        <begin position="499"/>
        <end position="545"/>
    </location>
</feature>
<name>K9WB63_9CYAN</name>
<keyword evidence="12" id="KW-1185">Reference proteome</keyword>
<evidence type="ECO:0000256" key="6">
    <source>
        <dbReference type="ARBA" id="ARBA00023012"/>
    </source>
</evidence>
<dbReference type="PATRIC" id="fig|1173027.3.peg.1277"/>
<dbReference type="Gene3D" id="1.10.287.130">
    <property type="match status" value="1"/>
</dbReference>
<evidence type="ECO:0000256" key="3">
    <source>
        <dbReference type="ARBA" id="ARBA00022553"/>
    </source>
</evidence>
<dbReference type="InterPro" id="IPR000700">
    <property type="entry name" value="PAS-assoc_C"/>
</dbReference>
<dbReference type="HOGENOM" id="CLU_297328_0_0_3"/>
<dbReference type="CDD" id="cd00130">
    <property type="entry name" value="PAS"/>
    <property type="match status" value="4"/>
</dbReference>
<dbReference type="Pfam" id="PF08447">
    <property type="entry name" value="PAS_3"/>
    <property type="match status" value="3"/>
</dbReference>
<dbReference type="CDD" id="cd00082">
    <property type="entry name" value="HisKA"/>
    <property type="match status" value="1"/>
</dbReference>
<dbReference type="Pfam" id="PF00989">
    <property type="entry name" value="PAS"/>
    <property type="match status" value="1"/>
</dbReference>
<evidence type="ECO:0000259" key="9">
    <source>
        <dbReference type="PROSITE" id="PS50112"/>
    </source>
</evidence>
<evidence type="ECO:0000313" key="11">
    <source>
        <dbReference type="EMBL" id="AFZ17051.1"/>
    </source>
</evidence>
<comment type="catalytic activity">
    <reaction evidence="1">
        <text>ATP + protein L-histidine = ADP + protein N-phospho-L-histidine.</text>
        <dbReference type="EC" id="2.7.13.3"/>
    </reaction>
</comment>
<dbReference type="Proteomes" id="UP000010471">
    <property type="component" value="Chromosome"/>
</dbReference>
<dbReference type="KEGG" id="mic:Mic7113_1160"/>
<dbReference type="eggNOG" id="COG2205">
    <property type="taxonomic scope" value="Bacteria"/>
</dbReference>
<dbReference type="NCBIfam" id="TIGR00229">
    <property type="entry name" value="sensory_box"/>
    <property type="match status" value="5"/>
</dbReference>
<feature type="domain" description="PAC" evidence="10">
    <location>
        <begin position="700"/>
        <end position="752"/>
    </location>
</feature>
<keyword evidence="3" id="KW-0597">Phosphoprotein</keyword>
<dbReference type="FunFam" id="3.30.565.10:FF:000006">
    <property type="entry name" value="Sensor histidine kinase WalK"/>
    <property type="match status" value="1"/>
</dbReference>
<keyword evidence="5" id="KW-0418">Kinase</keyword>
<feature type="domain" description="PAC" evidence="10">
    <location>
        <begin position="151"/>
        <end position="203"/>
    </location>
</feature>
<dbReference type="InterPro" id="IPR003594">
    <property type="entry name" value="HATPase_dom"/>
</dbReference>
<dbReference type="PANTHER" id="PTHR43304">
    <property type="entry name" value="PHYTOCHROME-LIKE PROTEIN CPH1"/>
    <property type="match status" value="1"/>
</dbReference>
<sequence length="1004" mass="115744">MTRLNLDDFAKQIQDWCQRLAQLQQLTGESPSTPQQQEIILTAVEGLSTAFEELQVANEELYQQHEKLLMTQQALIAERQRYQQLFEFAPDAYLVTDVNGVIQEANRAAATRLNHSQQFLVGKPLACYVVKEERRAFRNQLNQLRQVEGVQEWEVSLRSPDQTPLITALRVGTIQSPEGQPMGFRWLMRDITEHKRIELELRQAHERLHLAANALDGIIYDWNVENGTVDRTQGLVEVLGYRPEEAQPTLDWWTQFIHPDDRQPVRQVISNALANSSAFDTEYRIRDKNYQYLHIWDRGQIIRNASGRAVRVVGSTLNISGRKQAEEQAQQSAAEIRQIFNMLPSLVWKFCPTRFQFVYISDMMAELSGISREAFLENPQIWDDRVDLGNESQEALRISWEAIRKGESYRVIYRFHTLHRGVRWFEVIGRAVDEEGVLYYYGSTTDITECKQAEESLHRLNQELENRVKERTSELEQLNHQLLAEIAERMSVEAALHQREQEYRALVEHAPDIIERFDPQGRHLYVNPAIESVTGKPPNEFIGKTNRELGISEPNLAIWEQALSRVFQTGEEQQFEFSLVTAQGLKYYQTRLVPEMETDGNLISVLGMTRDITDHKLAIEALRESEDGFRQLTENINEVFWMVTPDFSERLYISPAYEQIWGRSCQSLYDQSNSWSEAVHSEDREFLIGKQEQESRGEVTDVEYRIVRPDGSMRWIRDRAFPIYDAQGQVYRIAGIAEDITCRKQAELESYKVLQRERELSMLKSSFVAMTSHEFRTPLTAISSSTDLLERYRNRLSEEKQQAHLHRIKSAVLRMTQMLNDILLMSEAEAGKLQFNPAPLNLVQFCRHLVEDVQPTAKEQQVIHFTYRSDGTIAGQDSDEIKQKRFDFLSGLALWDEKLLRQILGNLLSNALKYSPEGGTVQFDLTAKNDRVIFQIQDQGIGIPPADQSRLFEAFHRANNVGTIQGTGLGLAIVKQCLDLHRGEITFTSEVGKGTRFIITLPLS</sequence>
<dbReference type="InterPro" id="IPR001610">
    <property type="entry name" value="PAC"/>
</dbReference>
<dbReference type="PRINTS" id="PR00344">
    <property type="entry name" value="BCTRLSENSOR"/>
</dbReference>
<dbReference type="RefSeq" id="WP_015181211.1">
    <property type="nucleotide sequence ID" value="NC_019738.1"/>
</dbReference>
<dbReference type="InterPro" id="IPR036097">
    <property type="entry name" value="HisK_dim/P_sf"/>
</dbReference>
<dbReference type="SMART" id="SM00388">
    <property type="entry name" value="HisKA"/>
    <property type="match status" value="1"/>
</dbReference>
<keyword evidence="7" id="KW-0175">Coiled coil</keyword>
<feature type="coiled-coil region" evidence="7">
    <location>
        <begin position="782"/>
        <end position="809"/>
    </location>
</feature>
<evidence type="ECO:0000256" key="5">
    <source>
        <dbReference type="ARBA" id="ARBA00022777"/>
    </source>
</evidence>
<evidence type="ECO:0000256" key="1">
    <source>
        <dbReference type="ARBA" id="ARBA00000085"/>
    </source>
</evidence>
<feature type="domain" description="PAS" evidence="9">
    <location>
        <begin position="204"/>
        <end position="276"/>
    </location>
</feature>
<dbReference type="InterPro" id="IPR005467">
    <property type="entry name" value="His_kinase_dom"/>
</dbReference>
<dbReference type="SUPFAM" id="SSF55874">
    <property type="entry name" value="ATPase domain of HSP90 chaperone/DNA topoisomerase II/histidine kinase"/>
    <property type="match status" value="1"/>
</dbReference>
<dbReference type="InterPro" id="IPR036890">
    <property type="entry name" value="HATPase_C_sf"/>
</dbReference>
<reference evidence="11 12" key="1">
    <citation type="submission" date="2012-06" db="EMBL/GenBank/DDBJ databases">
        <title>Finished chromosome of genome of Microcoleus sp. PCC 7113.</title>
        <authorList>
            <consortium name="US DOE Joint Genome Institute"/>
            <person name="Gugger M."/>
            <person name="Coursin T."/>
            <person name="Rippka R."/>
            <person name="Tandeau De Marsac N."/>
            <person name="Huntemann M."/>
            <person name="Wei C.-L."/>
            <person name="Han J."/>
            <person name="Detter J.C."/>
            <person name="Han C."/>
            <person name="Tapia R."/>
            <person name="Chen A."/>
            <person name="Kyrpides N."/>
            <person name="Mavromatis K."/>
            <person name="Markowitz V."/>
            <person name="Szeto E."/>
            <person name="Ivanova N."/>
            <person name="Pagani I."/>
            <person name="Pati A."/>
            <person name="Goodwin L."/>
            <person name="Nordberg H.P."/>
            <person name="Cantor M.N."/>
            <person name="Hua S.X."/>
            <person name="Woyke T."/>
            <person name="Kerfeld C.A."/>
        </authorList>
    </citation>
    <scope>NUCLEOTIDE SEQUENCE [LARGE SCALE GENOMIC DNA]</scope>
    <source>
        <strain evidence="11 12">PCC 7113</strain>
    </source>
</reference>
<evidence type="ECO:0000313" key="12">
    <source>
        <dbReference type="Proteomes" id="UP000010471"/>
    </source>
</evidence>
<dbReference type="InterPro" id="IPR013656">
    <property type="entry name" value="PAS_4"/>
</dbReference>
<dbReference type="Pfam" id="PF02518">
    <property type="entry name" value="HATPase_c"/>
    <property type="match status" value="1"/>
</dbReference>
<evidence type="ECO:0000256" key="7">
    <source>
        <dbReference type="SAM" id="Coils"/>
    </source>
</evidence>
<dbReference type="SMART" id="SM00387">
    <property type="entry name" value="HATPase_c"/>
    <property type="match status" value="1"/>
</dbReference>
<gene>
    <name evidence="11" type="ORF">Mic7113_1160</name>
</gene>
<dbReference type="Pfam" id="PF00512">
    <property type="entry name" value="HisKA"/>
    <property type="match status" value="1"/>
</dbReference>
<proteinExistence type="predicted"/>
<organism evidence="11 12">
    <name type="scientific">Allocoleopsis franciscana PCC 7113</name>
    <dbReference type="NCBI Taxonomy" id="1173027"/>
    <lineage>
        <taxon>Bacteria</taxon>
        <taxon>Bacillati</taxon>
        <taxon>Cyanobacteriota</taxon>
        <taxon>Cyanophyceae</taxon>
        <taxon>Coleofasciculales</taxon>
        <taxon>Coleofasciculaceae</taxon>
        <taxon>Allocoleopsis</taxon>
        <taxon>Allocoleopsis franciscana</taxon>
    </lineage>
</organism>
<accession>K9WB63</accession>
<dbReference type="InterPro" id="IPR035965">
    <property type="entry name" value="PAS-like_dom_sf"/>
</dbReference>
<dbReference type="Gene3D" id="3.30.450.20">
    <property type="entry name" value="PAS domain"/>
    <property type="match status" value="5"/>
</dbReference>
<dbReference type="PROSITE" id="PS50109">
    <property type="entry name" value="HIS_KIN"/>
    <property type="match status" value="1"/>
</dbReference>
<feature type="domain" description="PAC" evidence="10">
    <location>
        <begin position="573"/>
        <end position="624"/>
    </location>
</feature>
<evidence type="ECO:0000259" key="10">
    <source>
        <dbReference type="PROSITE" id="PS50113"/>
    </source>
</evidence>
<dbReference type="SMART" id="SM00086">
    <property type="entry name" value="PAC"/>
    <property type="match status" value="5"/>
</dbReference>
<feature type="coiled-coil region" evidence="7">
    <location>
        <begin position="6"/>
        <end position="64"/>
    </location>
</feature>
<dbReference type="GO" id="GO:0000155">
    <property type="term" value="F:phosphorelay sensor kinase activity"/>
    <property type="evidence" value="ECO:0007669"/>
    <property type="project" value="InterPro"/>
</dbReference>
<feature type="domain" description="Histidine kinase" evidence="8">
    <location>
        <begin position="770"/>
        <end position="1004"/>
    </location>
</feature>
<protein>
    <recommendedName>
        <fullName evidence="2">histidine kinase</fullName>
        <ecNumber evidence="2">2.7.13.3</ecNumber>
    </recommendedName>
</protein>
<keyword evidence="6" id="KW-0902">Two-component regulatory system</keyword>
<feature type="domain" description="PAC" evidence="10">
    <location>
        <begin position="279"/>
        <end position="331"/>
    </location>
</feature>
<feature type="coiled-coil region" evidence="7">
    <location>
        <begin position="447"/>
        <end position="481"/>
    </location>
</feature>
<evidence type="ECO:0000259" key="8">
    <source>
        <dbReference type="PROSITE" id="PS50109"/>
    </source>
</evidence>
<evidence type="ECO:0000256" key="2">
    <source>
        <dbReference type="ARBA" id="ARBA00012438"/>
    </source>
</evidence>
<evidence type="ECO:0000256" key="4">
    <source>
        <dbReference type="ARBA" id="ARBA00022679"/>
    </source>
</evidence>
<dbReference type="PROSITE" id="PS50113">
    <property type="entry name" value="PAC"/>
    <property type="match status" value="5"/>
</dbReference>
<dbReference type="CDD" id="cd00075">
    <property type="entry name" value="HATPase"/>
    <property type="match status" value="1"/>
</dbReference>
<dbReference type="InterPro" id="IPR000014">
    <property type="entry name" value="PAS"/>
</dbReference>
<dbReference type="STRING" id="1173027.Mic7113_1160"/>
<dbReference type="OrthoDB" id="9784397at2"/>
<dbReference type="GO" id="GO:0006355">
    <property type="term" value="P:regulation of DNA-templated transcription"/>
    <property type="evidence" value="ECO:0007669"/>
    <property type="project" value="InterPro"/>
</dbReference>
<dbReference type="Pfam" id="PF08448">
    <property type="entry name" value="PAS_4"/>
    <property type="match status" value="1"/>
</dbReference>
<dbReference type="InterPro" id="IPR052162">
    <property type="entry name" value="Sensor_kinase/Photoreceptor"/>
</dbReference>
<dbReference type="EMBL" id="CP003630">
    <property type="protein sequence ID" value="AFZ17051.1"/>
    <property type="molecule type" value="Genomic_DNA"/>
</dbReference>
<dbReference type="EC" id="2.7.13.3" evidence="2"/>
<dbReference type="SUPFAM" id="SSF47384">
    <property type="entry name" value="Homodimeric domain of signal transducing histidine kinase"/>
    <property type="match status" value="1"/>
</dbReference>
<dbReference type="Gene3D" id="3.30.565.10">
    <property type="entry name" value="Histidine kinase-like ATPase, C-terminal domain"/>
    <property type="match status" value="1"/>
</dbReference>
<feature type="domain" description="PAS" evidence="9">
    <location>
        <begin position="78"/>
        <end position="148"/>
    </location>
</feature>
<keyword evidence="4" id="KW-0808">Transferase</keyword>
<feature type="domain" description="PAC" evidence="10">
    <location>
        <begin position="409"/>
        <end position="459"/>
    </location>
</feature>
<dbReference type="SMART" id="SM00091">
    <property type="entry name" value="PAS"/>
    <property type="match status" value="5"/>
</dbReference>
<dbReference type="InterPro" id="IPR003661">
    <property type="entry name" value="HisK_dim/P_dom"/>
</dbReference>
<dbReference type="InterPro" id="IPR004358">
    <property type="entry name" value="Sig_transdc_His_kin-like_C"/>
</dbReference>